<evidence type="ECO:0000313" key="9">
    <source>
        <dbReference type="EMBL" id="PRY83463.1"/>
    </source>
</evidence>
<evidence type="ECO:0000256" key="1">
    <source>
        <dbReference type="ARBA" id="ARBA00004651"/>
    </source>
</evidence>
<evidence type="ECO:0000256" key="3">
    <source>
        <dbReference type="ARBA" id="ARBA00022448"/>
    </source>
</evidence>
<comment type="subcellular location">
    <subcellularLocation>
        <location evidence="1">Cell membrane</location>
        <topology evidence="1">Multi-pass membrane protein</topology>
    </subcellularLocation>
</comment>
<evidence type="ECO:0000256" key="6">
    <source>
        <dbReference type="ARBA" id="ARBA00022989"/>
    </source>
</evidence>
<keyword evidence="6 8" id="KW-1133">Transmembrane helix</keyword>
<proteinExistence type="inferred from homology"/>
<sequence>MDADFKQYLLFIVVLNMLYCLNINITELGCRNMNRETIVSGVKASSPIMVSYIALGIACGIVLYDAGFSVVQIFLMSLFVYAGAAQFLAASMVVLGASFPSIILMVFFLNLRHVLMSASISGFVRNRSLRFLGLFGHTLSDETFGINYSKFQLGNWTPKEALVTSVSNYGTWVLSTMLGGVIGSQIPINTLIMNYALIAMFLCMMVLQFVSKPHIIAAAVSIIFTVILTIVLQHNIALVIATVLASFAGYYVETREHRRKGGREHA</sequence>
<dbReference type="AlphaFoldDB" id="A0A2T0W9U4"/>
<keyword evidence="7 8" id="KW-0472">Membrane</keyword>
<evidence type="ECO:0000256" key="8">
    <source>
        <dbReference type="SAM" id="Phobius"/>
    </source>
</evidence>
<evidence type="ECO:0000256" key="7">
    <source>
        <dbReference type="ARBA" id="ARBA00023136"/>
    </source>
</evidence>
<dbReference type="GO" id="GO:0005886">
    <property type="term" value="C:plasma membrane"/>
    <property type="evidence" value="ECO:0007669"/>
    <property type="project" value="UniProtKB-SubCell"/>
</dbReference>
<dbReference type="EMBL" id="PVTO01000004">
    <property type="protein sequence ID" value="PRY83463.1"/>
    <property type="molecule type" value="Genomic_DNA"/>
</dbReference>
<keyword evidence="5 8" id="KW-0812">Transmembrane</keyword>
<feature type="transmembrane region" description="Helical" evidence="8">
    <location>
        <begin position="46"/>
        <end position="64"/>
    </location>
</feature>
<dbReference type="InterPro" id="IPR011606">
    <property type="entry name" value="Brnchd-chn_aa_trnsp_permease"/>
</dbReference>
<feature type="transmembrane region" description="Helical" evidence="8">
    <location>
        <begin position="186"/>
        <end position="207"/>
    </location>
</feature>
<evidence type="ECO:0000256" key="5">
    <source>
        <dbReference type="ARBA" id="ARBA00022692"/>
    </source>
</evidence>
<feature type="transmembrane region" description="Helical" evidence="8">
    <location>
        <begin position="214"/>
        <end position="230"/>
    </location>
</feature>
<accession>A0A2T0W9U4</accession>
<feature type="transmembrane region" description="Helical" evidence="8">
    <location>
        <begin position="236"/>
        <end position="253"/>
    </location>
</feature>
<keyword evidence="4" id="KW-1003">Cell membrane</keyword>
<dbReference type="Pfam" id="PF03591">
    <property type="entry name" value="AzlC"/>
    <property type="match status" value="1"/>
</dbReference>
<name>A0A2T0W9U4_9LACT</name>
<evidence type="ECO:0000313" key="10">
    <source>
        <dbReference type="Proteomes" id="UP000238205"/>
    </source>
</evidence>
<organism evidence="9 10">
    <name type="scientific">Alkalibacterium olivapovliticus</name>
    <dbReference type="NCBI Taxonomy" id="99907"/>
    <lineage>
        <taxon>Bacteria</taxon>
        <taxon>Bacillati</taxon>
        <taxon>Bacillota</taxon>
        <taxon>Bacilli</taxon>
        <taxon>Lactobacillales</taxon>
        <taxon>Carnobacteriaceae</taxon>
        <taxon>Alkalibacterium</taxon>
    </lineage>
</organism>
<comment type="similarity">
    <text evidence="2">Belongs to the AzlC family.</text>
</comment>
<keyword evidence="3" id="KW-0813">Transport</keyword>
<reference evidence="9 10" key="1">
    <citation type="submission" date="2018-03" db="EMBL/GenBank/DDBJ databases">
        <title>Genomic Encyclopedia of Archaeal and Bacterial Type Strains, Phase II (KMG-II): from individual species to whole genera.</title>
        <authorList>
            <person name="Goeker M."/>
        </authorList>
    </citation>
    <scope>NUCLEOTIDE SEQUENCE [LARGE SCALE GENOMIC DNA]</scope>
    <source>
        <strain evidence="9 10">DSM 13175</strain>
    </source>
</reference>
<dbReference type="Proteomes" id="UP000238205">
    <property type="component" value="Unassembled WGS sequence"/>
</dbReference>
<dbReference type="GO" id="GO:1903785">
    <property type="term" value="P:L-valine transmembrane transport"/>
    <property type="evidence" value="ECO:0007669"/>
    <property type="project" value="TreeGrafter"/>
</dbReference>
<keyword evidence="10" id="KW-1185">Reference proteome</keyword>
<dbReference type="PANTHER" id="PTHR34979">
    <property type="entry name" value="INNER MEMBRANE PROTEIN YGAZ"/>
    <property type="match status" value="1"/>
</dbReference>
<comment type="caution">
    <text evidence="9">The sequence shown here is derived from an EMBL/GenBank/DDBJ whole genome shotgun (WGS) entry which is preliminary data.</text>
</comment>
<evidence type="ECO:0000256" key="4">
    <source>
        <dbReference type="ARBA" id="ARBA00022475"/>
    </source>
</evidence>
<protein>
    <submittedName>
        <fullName evidence="9">4-azaleucine resistance transporter AzlC</fullName>
    </submittedName>
</protein>
<feature type="transmembrane region" description="Helical" evidence="8">
    <location>
        <begin position="6"/>
        <end position="25"/>
    </location>
</feature>
<dbReference type="PANTHER" id="PTHR34979:SF1">
    <property type="entry name" value="INNER MEMBRANE PROTEIN YGAZ"/>
    <property type="match status" value="1"/>
</dbReference>
<gene>
    <name evidence="9" type="ORF">CLV38_10469</name>
</gene>
<evidence type="ECO:0000256" key="2">
    <source>
        <dbReference type="ARBA" id="ARBA00010735"/>
    </source>
</evidence>